<accession>A0A9Q0N327</accession>
<dbReference type="AlphaFoldDB" id="A0A9Q0N327"/>
<keyword evidence="1" id="KW-0479">Metal-binding</keyword>
<dbReference type="InterPro" id="IPR001965">
    <property type="entry name" value="Znf_PHD"/>
</dbReference>
<keyword evidence="8" id="KW-1185">Reference proteome</keyword>
<feature type="domain" description="Zinc finger PHD-type" evidence="6">
    <location>
        <begin position="10"/>
        <end position="64"/>
    </location>
</feature>
<gene>
    <name evidence="7" type="ORF">Bhyg_07652</name>
</gene>
<keyword evidence="3" id="KW-0862">Zinc</keyword>
<dbReference type="InterPro" id="IPR019787">
    <property type="entry name" value="Znf_PHD-finger"/>
</dbReference>
<organism evidence="7 8">
    <name type="scientific">Pseudolycoriella hygida</name>
    <dbReference type="NCBI Taxonomy" id="35572"/>
    <lineage>
        <taxon>Eukaryota</taxon>
        <taxon>Metazoa</taxon>
        <taxon>Ecdysozoa</taxon>
        <taxon>Arthropoda</taxon>
        <taxon>Hexapoda</taxon>
        <taxon>Insecta</taxon>
        <taxon>Pterygota</taxon>
        <taxon>Neoptera</taxon>
        <taxon>Endopterygota</taxon>
        <taxon>Diptera</taxon>
        <taxon>Nematocera</taxon>
        <taxon>Sciaroidea</taxon>
        <taxon>Sciaridae</taxon>
        <taxon>Pseudolycoriella</taxon>
    </lineage>
</organism>
<evidence type="ECO:0000259" key="6">
    <source>
        <dbReference type="SMART" id="SM00249"/>
    </source>
</evidence>
<dbReference type="Gene3D" id="3.30.40.10">
    <property type="entry name" value="Zinc/RING finger domain, C3HC4 (zinc finger)"/>
    <property type="match status" value="1"/>
</dbReference>
<dbReference type="CDD" id="cd15517">
    <property type="entry name" value="PHD_TCF19_like"/>
    <property type="match status" value="1"/>
</dbReference>
<sequence length="279" mass="31471">MSITFETTKACACGEAESALTKLWIWCEGCKSWYHSSCVLMEDAEVEDINKKNQDWYCGFVRCQAAAEFWNVTVLLNSDFSPKFVLAALFIMPNGPTLRNRSATISYKESTTYQKKPIINILANKAKASETKPTKKQQRSPTNNTDKELTSRNVASHDSRLSAIEAANKGLTLEIKKLQELSTKLEEELERVQFVLTQVIDLESKVESLGHHYKQVTGENAGLKTEVSQLKSEIEILRDQLQRFEEAQVQTEKGISVGQQEMNSNIIIRGVDLEENVSK</sequence>
<name>A0A9Q0N327_9DIPT</name>
<evidence type="ECO:0000256" key="3">
    <source>
        <dbReference type="ARBA" id="ARBA00022833"/>
    </source>
</evidence>
<evidence type="ECO:0000256" key="4">
    <source>
        <dbReference type="SAM" id="Coils"/>
    </source>
</evidence>
<evidence type="ECO:0000256" key="2">
    <source>
        <dbReference type="ARBA" id="ARBA00022771"/>
    </source>
</evidence>
<feature type="compositionally biased region" description="Basic and acidic residues" evidence="5">
    <location>
        <begin position="145"/>
        <end position="156"/>
    </location>
</feature>
<evidence type="ECO:0000313" key="8">
    <source>
        <dbReference type="Proteomes" id="UP001151699"/>
    </source>
</evidence>
<dbReference type="InterPro" id="IPR013083">
    <property type="entry name" value="Znf_RING/FYVE/PHD"/>
</dbReference>
<proteinExistence type="predicted"/>
<protein>
    <recommendedName>
        <fullName evidence="6">Zinc finger PHD-type domain-containing protein</fullName>
    </recommendedName>
</protein>
<feature type="non-terminal residue" evidence="7">
    <location>
        <position position="279"/>
    </location>
</feature>
<feature type="region of interest" description="Disordered" evidence="5">
    <location>
        <begin position="127"/>
        <end position="156"/>
    </location>
</feature>
<evidence type="ECO:0000256" key="5">
    <source>
        <dbReference type="SAM" id="MobiDB-lite"/>
    </source>
</evidence>
<comment type="caution">
    <text evidence="7">The sequence shown here is derived from an EMBL/GenBank/DDBJ whole genome shotgun (WGS) entry which is preliminary data.</text>
</comment>
<reference evidence="7" key="1">
    <citation type="submission" date="2022-07" db="EMBL/GenBank/DDBJ databases">
        <authorList>
            <person name="Trinca V."/>
            <person name="Uliana J.V.C."/>
            <person name="Torres T.T."/>
            <person name="Ward R.J."/>
            <person name="Monesi N."/>
        </authorList>
    </citation>
    <scope>NUCLEOTIDE SEQUENCE</scope>
    <source>
        <strain evidence="7">HSMRA1968</strain>
        <tissue evidence="7">Whole embryos</tissue>
    </source>
</reference>
<evidence type="ECO:0000256" key="1">
    <source>
        <dbReference type="ARBA" id="ARBA00022723"/>
    </source>
</evidence>
<dbReference type="SMART" id="SM00249">
    <property type="entry name" value="PHD"/>
    <property type="match status" value="1"/>
</dbReference>
<dbReference type="SUPFAM" id="SSF57903">
    <property type="entry name" value="FYVE/PHD zinc finger"/>
    <property type="match status" value="1"/>
</dbReference>
<feature type="coiled-coil region" evidence="4">
    <location>
        <begin position="161"/>
        <end position="247"/>
    </location>
</feature>
<dbReference type="GO" id="GO:0008270">
    <property type="term" value="F:zinc ion binding"/>
    <property type="evidence" value="ECO:0007669"/>
    <property type="project" value="UniProtKB-KW"/>
</dbReference>
<keyword evidence="2" id="KW-0863">Zinc-finger</keyword>
<dbReference type="InterPro" id="IPR011011">
    <property type="entry name" value="Znf_FYVE_PHD"/>
</dbReference>
<dbReference type="Pfam" id="PF00628">
    <property type="entry name" value="PHD"/>
    <property type="match status" value="1"/>
</dbReference>
<keyword evidence="4" id="KW-0175">Coiled coil</keyword>
<dbReference type="Proteomes" id="UP001151699">
    <property type="component" value="Chromosome B"/>
</dbReference>
<dbReference type="EMBL" id="WJQU01000002">
    <property type="protein sequence ID" value="KAJ6642698.1"/>
    <property type="molecule type" value="Genomic_DNA"/>
</dbReference>
<evidence type="ECO:0000313" key="7">
    <source>
        <dbReference type="EMBL" id="KAJ6642698.1"/>
    </source>
</evidence>